<proteinExistence type="predicted"/>
<dbReference type="AlphaFoldDB" id="A0A3P6STI2"/>
<gene>
    <name evidence="2" type="ORF">CGOC_LOCUS7037</name>
</gene>
<organism evidence="2 3">
    <name type="scientific">Cylicostephanus goldi</name>
    <name type="common">Nematode worm</name>
    <dbReference type="NCBI Taxonomy" id="71465"/>
    <lineage>
        <taxon>Eukaryota</taxon>
        <taxon>Metazoa</taxon>
        <taxon>Ecdysozoa</taxon>
        <taxon>Nematoda</taxon>
        <taxon>Chromadorea</taxon>
        <taxon>Rhabditida</taxon>
        <taxon>Rhabditina</taxon>
        <taxon>Rhabditomorpha</taxon>
        <taxon>Strongyloidea</taxon>
        <taxon>Strongylidae</taxon>
        <taxon>Cylicostephanus</taxon>
    </lineage>
</organism>
<keyword evidence="3" id="KW-1185">Reference proteome</keyword>
<accession>A0A3P6STI2</accession>
<protein>
    <submittedName>
        <fullName evidence="2">Uncharacterized protein</fullName>
    </submittedName>
</protein>
<evidence type="ECO:0000256" key="1">
    <source>
        <dbReference type="SAM" id="MobiDB-lite"/>
    </source>
</evidence>
<feature type="region of interest" description="Disordered" evidence="1">
    <location>
        <begin position="1"/>
        <end position="62"/>
    </location>
</feature>
<reference evidence="2 3" key="1">
    <citation type="submission" date="2018-11" db="EMBL/GenBank/DDBJ databases">
        <authorList>
            <consortium name="Pathogen Informatics"/>
        </authorList>
    </citation>
    <scope>NUCLEOTIDE SEQUENCE [LARGE SCALE GENOMIC DNA]</scope>
</reference>
<dbReference type="Proteomes" id="UP000271889">
    <property type="component" value="Unassembled WGS sequence"/>
</dbReference>
<evidence type="ECO:0000313" key="3">
    <source>
        <dbReference type="Proteomes" id="UP000271889"/>
    </source>
</evidence>
<feature type="compositionally biased region" description="Polar residues" evidence="1">
    <location>
        <begin position="11"/>
        <end position="27"/>
    </location>
</feature>
<dbReference type="EMBL" id="UYRV01023873">
    <property type="protein sequence ID" value="VDK74439.1"/>
    <property type="molecule type" value="Genomic_DNA"/>
</dbReference>
<name>A0A3P6STI2_CYLGO</name>
<dbReference type="OrthoDB" id="5831900at2759"/>
<sequence>MNLRDRDEQQMGESIQFPEQQINNAVETVNPDAIRRKNRSQSIPFHEKSREDIDNDSMINRT</sequence>
<evidence type="ECO:0000313" key="2">
    <source>
        <dbReference type="EMBL" id="VDK74439.1"/>
    </source>
</evidence>